<name>A0A1S9IA65_9CLOT</name>
<dbReference type="EMBL" id="MRAE01000011">
    <property type="protein sequence ID" value="OOO67153.1"/>
    <property type="molecule type" value="Genomic_DNA"/>
</dbReference>
<proteinExistence type="predicted"/>
<accession>A0A1S9IA65</accession>
<evidence type="ECO:0000313" key="2">
    <source>
        <dbReference type="Proteomes" id="UP000190256"/>
    </source>
</evidence>
<protein>
    <recommendedName>
        <fullName evidence="3">BIG2 domain-containing protein</fullName>
    </recommendedName>
</protein>
<dbReference type="OrthoDB" id="2533640at2"/>
<reference evidence="1 2" key="1">
    <citation type="submission" date="2016-12" db="EMBL/GenBank/DDBJ databases">
        <title>Clostridium tepidum sp. nov., a close relative of Clostridium sporogenes and Clostridium botulinum Group I.</title>
        <authorList>
            <person name="Dobritsa A.P."/>
            <person name="Kutumbaka K.K."/>
            <person name="Werner K."/>
            <person name="Wiedmann M."/>
            <person name="Asmus A."/>
            <person name="Samadpour M."/>
        </authorList>
    </citation>
    <scope>NUCLEOTIDE SEQUENCE [LARGE SCALE GENOMIC DNA]</scope>
    <source>
        <strain evidence="1 2">IEH 97212</strain>
    </source>
</reference>
<dbReference type="SUPFAM" id="SSF49373">
    <property type="entry name" value="Invasin/intimin cell-adhesion fragments"/>
    <property type="match status" value="1"/>
</dbReference>
<dbReference type="InterPro" id="IPR008964">
    <property type="entry name" value="Invasin/intimin_cell_adhesion"/>
</dbReference>
<gene>
    <name evidence="1" type="ORF">BS638_06385</name>
</gene>
<dbReference type="Proteomes" id="UP000190256">
    <property type="component" value="Unassembled WGS sequence"/>
</dbReference>
<evidence type="ECO:0008006" key="3">
    <source>
        <dbReference type="Google" id="ProtNLM"/>
    </source>
</evidence>
<evidence type="ECO:0000313" key="1">
    <source>
        <dbReference type="EMBL" id="OOO67153.1"/>
    </source>
</evidence>
<dbReference type="RefSeq" id="WP_078054543.1">
    <property type="nucleotide sequence ID" value="NZ_MRAE01000011.1"/>
</dbReference>
<organism evidence="1 2">
    <name type="scientific">Clostridium tepidum</name>
    <dbReference type="NCBI Taxonomy" id="1962263"/>
    <lineage>
        <taxon>Bacteria</taxon>
        <taxon>Bacillati</taxon>
        <taxon>Bacillota</taxon>
        <taxon>Clostridia</taxon>
        <taxon>Eubacteriales</taxon>
        <taxon>Clostridiaceae</taxon>
        <taxon>Clostridium</taxon>
    </lineage>
</organism>
<dbReference type="Gene3D" id="2.60.40.1080">
    <property type="match status" value="1"/>
</dbReference>
<sequence>MNSLKNHFLQQLKRAGKKCIINSNICSICFFKEIKDKEYIDTKYMFIDKDVPVMQGDVIDCLNQKWIVIQETENYNEVYSIYTVRRINNKLHFKFGDGVYSIDCIVEDSIQSIQGDIPITDGKIQVIAQVNNITKYLEEGIKFILYDNCYVIEGYTQTEKNIIKFYCKKGQIQTNIDDLENEVAYNEKLLKIYINNKYEIAIMGDSNLDLKENESKVINIEFKKNNIIDTDPVVSYIYDKYLVKFDESTKTITGLQVGNTDFKILYNNVEKVIKVNVQETVYNIEVTSTDIKLNKEQTATIQVKFYKDGVVDTNPVVEYISNNINVASVDKNIITGIGVGQTTIVIKYNNVEKVINIIVEEVAEGLKILGVDKHKVGKMWKWDIENPTDKEIKCSLNVDSDIAKIKQVTNTSVVILATKNDSNIGKTYIIRVELVEDKNVYDEKEITLVPLL</sequence>
<comment type="caution">
    <text evidence="1">The sequence shown here is derived from an EMBL/GenBank/DDBJ whole genome shotgun (WGS) entry which is preliminary data.</text>
</comment>
<dbReference type="AlphaFoldDB" id="A0A1S9IA65"/>